<dbReference type="Proteomes" id="UP000696280">
    <property type="component" value="Unassembled WGS sequence"/>
</dbReference>
<feature type="region of interest" description="Disordered" evidence="1">
    <location>
        <begin position="1"/>
        <end position="41"/>
    </location>
</feature>
<feature type="non-terminal residue" evidence="2">
    <location>
        <position position="1"/>
    </location>
</feature>
<reference evidence="2" key="1">
    <citation type="submission" date="2021-07" db="EMBL/GenBank/DDBJ databases">
        <authorList>
            <person name="Durling M."/>
        </authorList>
    </citation>
    <scope>NUCLEOTIDE SEQUENCE</scope>
</reference>
<protein>
    <submittedName>
        <fullName evidence="2">Uncharacterized protein</fullName>
    </submittedName>
</protein>
<keyword evidence="3" id="KW-1185">Reference proteome</keyword>
<comment type="caution">
    <text evidence="2">The sequence shown here is derived from an EMBL/GenBank/DDBJ whole genome shotgun (WGS) entry which is preliminary data.</text>
</comment>
<feature type="compositionally biased region" description="Low complexity" evidence="1">
    <location>
        <begin position="27"/>
        <end position="41"/>
    </location>
</feature>
<name>A0A9N9PKB0_9HELO</name>
<sequence>PKPPSPRNNSSSPPPPAPSPSSPPSRNPSTDVSLPSLVTSPTPSTILAASILELTEWIAMHRRESREDGRWWMGGCWVGGVSWGVSGGRRLRDGWALGLGRLGRSWRRCRGGWGIC</sequence>
<feature type="compositionally biased region" description="Pro residues" evidence="1">
    <location>
        <begin position="1"/>
        <end position="26"/>
    </location>
</feature>
<dbReference type="EMBL" id="CAJVRL010000074">
    <property type="protein sequence ID" value="CAG8956884.1"/>
    <property type="molecule type" value="Genomic_DNA"/>
</dbReference>
<proteinExistence type="predicted"/>
<evidence type="ECO:0000313" key="2">
    <source>
        <dbReference type="EMBL" id="CAG8956884.1"/>
    </source>
</evidence>
<evidence type="ECO:0000313" key="3">
    <source>
        <dbReference type="Proteomes" id="UP000696280"/>
    </source>
</evidence>
<evidence type="ECO:0000256" key="1">
    <source>
        <dbReference type="SAM" id="MobiDB-lite"/>
    </source>
</evidence>
<feature type="non-terminal residue" evidence="2">
    <location>
        <position position="116"/>
    </location>
</feature>
<dbReference type="AlphaFoldDB" id="A0A9N9PKB0"/>
<gene>
    <name evidence="2" type="ORF">HYFRA_00012339</name>
</gene>
<organism evidence="2 3">
    <name type="scientific">Hymenoscyphus fraxineus</name>
    <dbReference type="NCBI Taxonomy" id="746836"/>
    <lineage>
        <taxon>Eukaryota</taxon>
        <taxon>Fungi</taxon>
        <taxon>Dikarya</taxon>
        <taxon>Ascomycota</taxon>
        <taxon>Pezizomycotina</taxon>
        <taxon>Leotiomycetes</taxon>
        <taxon>Helotiales</taxon>
        <taxon>Helotiaceae</taxon>
        <taxon>Hymenoscyphus</taxon>
    </lineage>
</organism>
<accession>A0A9N9PKB0</accession>